<dbReference type="EMBL" id="GBRH01205670">
    <property type="protein sequence ID" value="JAD92225.1"/>
    <property type="molecule type" value="Transcribed_RNA"/>
</dbReference>
<accession>A0A0A9E2V8</accession>
<dbReference type="AlphaFoldDB" id="A0A0A9E2V8"/>
<reference evidence="1" key="2">
    <citation type="journal article" date="2015" name="Data Brief">
        <title>Shoot transcriptome of the giant reed, Arundo donax.</title>
        <authorList>
            <person name="Barrero R.A."/>
            <person name="Guerrero F.D."/>
            <person name="Moolhuijzen P."/>
            <person name="Goolsby J.A."/>
            <person name="Tidwell J."/>
            <person name="Bellgard S.E."/>
            <person name="Bellgard M.I."/>
        </authorList>
    </citation>
    <scope>NUCLEOTIDE SEQUENCE</scope>
    <source>
        <tissue evidence="1">Shoot tissue taken approximately 20 cm above the soil surface</tissue>
    </source>
</reference>
<organism evidence="1">
    <name type="scientific">Arundo donax</name>
    <name type="common">Giant reed</name>
    <name type="synonym">Donax arundinaceus</name>
    <dbReference type="NCBI Taxonomy" id="35708"/>
    <lineage>
        <taxon>Eukaryota</taxon>
        <taxon>Viridiplantae</taxon>
        <taxon>Streptophyta</taxon>
        <taxon>Embryophyta</taxon>
        <taxon>Tracheophyta</taxon>
        <taxon>Spermatophyta</taxon>
        <taxon>Magnoliopsida</taxon>
        <taxon>Liliopsida</taxon>
        <taxon>Poales</taxon>
        <taxon>Poaceae</taxon>
        <taxon>PACMAD clade</taxon>
        <taxon>Arundinoideae</taxon>
        <taxon>Arundineae</taxon>
        <taxon>Arundo</taxon>
    </lineage>
</organism>
<protein>
    <submittedName>
        <fullName evidence="1">Pco115279a</fullName>
    </submittedName>
</protein>
<reference evidence="1" key="1">
    <citation type="submission" date="2014-09" db="EMBL/GenBank/DDBJ databases">
        <authorList>
            <person name="Magalhaes I.L.F."/>
            <person name="Oliveira U."/>
            <person name="Santos F.R."/>
            <person name="Vidigal T.H.D.A."/>
            <person name="Brescovit A.D."/>
            <person name="Santos A.J."/>
        </authorList>
    </citation>
    <scope>NUCLEOTIDE SEQUENCE</scope>
    <source>
        <tissue evidence="1">Shoot tissue taken approximately 20 cm above the soil surface</tissue>
    </source>
</reference>
<proteinExistence type="predicted"/>
<name>A0A0A9E2V8_ARUDO</name>
<evidence type="ECO:0000313" key="1">
    <source>
        <dbReference type="EMBL" id="JAD92225.1"/>
    </source>
</evidence>
<sequence>MCHNLAYQEEVVDDMDLLPDCHFLICHNLHEHLPEEVCRPT</sequence>